<evidence type="ECO:0000313" key="2">
    <source>
        <dbReference type="Proteomes" id="UP001266099"/>
    </source>
</evidence>
<protein>
    <recommendedName>
        <fullName evidence="3">Amidinotransferase</fullName>
    </recommendedName>
</protein>
<reference evidence="1 2" key="1">
    <citation type="submission" date="2023-07" db="EMBL/GenBank/DDBJ databases">
        <title>Sequencing the genomes of 1000 actinobacteria strains.</title>
        <authorList>
            <person name="Klenk H.-P."/>
        </authorList>
    </citation>
    <scope>NUCLEOTIDE SEQUENCE [LARGE SCALE GENOMIC DNA]</scope>
    <source>
        <strain evidence="1 2">DSM 15539</strain>
    </source>
</reference>
<evidence type="ECO:0000313" key="1">
    <source>
        <dbReference type="EMBL" id="MDR6938828.1"/>
    </source>
</evidence>
<dbReference type="Proteomes" id="UP001266099">
    <property type="component" value="Unassembled WGS sequence"/>
</dbReference>
<evidence type="ECO:0008006" key="3">
    <source>
        <dbReference type="Google" id="ProtNLM"/>
    </source>
</evidence>
<dbReference type="Pfam" id="PF19420">
    <property type="entry name" value="DDAH_eukar"/>
    <property type="match status" value="1"/>
</dbReference>
<dbReference type="PANTHER" id="PTHR43224">
    <property type="entry name" value="AMIDINOTRANSFERASE"/>
    <property type="match status" value="1"/>
</dbReference>
<dbReference type="PIRSF" id="PIRSF028188">
    <property type="entry name" value="Amdntrnsf_FN0238"/>
    <property type="match status" value="1"/>
</dbReference>
<dbReference type="EMBL" id="JAVDUJ010000001">
    <property type="protein sequence ID" value="MDR6938828.1"/>
    <property type="molecule type" value="Genomic_DNA"/>
</dbReference>
<organism evidence="1 2">
    <name type="scientific">Arcanobacterium hippocoleae</name>
    <dbReference type="NCBI Taxonomy" id="149017"/>
    <lineage>
        <taxon>Bacteria</taxon>
        <taxon>Bacillati</taxon>
        <taxon>Actinomycetota</taxon>
        <taxon>Actinomycetes</taxon>
        <taxon>Actinomycetales</taxon>
        <taxon>Actinomycetaceae</taxon>
        <taxon>Arcanobacterium</taxon>
    </lineage>
</organism>
<sequence length="301" mass="33690">MVRPAMFNYNCETSIDNAFQQPISQNETETAENLAEKLQESALAEFNDLADTLRKLGVRVEILFDSISPYTPDSIFPNNWFSTHEGTLILYPMMAKNRQLEVTKFAPDLIEIYQPQQTLDFTSYTRDGIALESTGAMIFDRRNGRIYASLSNRCNADLLQKVAATLDYEAISFRSQHLGMPIYHTNVLLSLGTDIALIGTSLIDIENRHTVIENLVADREIVELSPQQITKFAGNMLELRGADGPFLLMSSTAYSSLETSQISQIEKYLPICSVNVATIEKLGGGSVRCMVGEIFSQMHHE</sequence>
<dbReference type="InterPro" id="IPR014541">
    <property type="entry name" value="Amdntrnsf_FN0238"/>
</dbReference>
<gene>
    <name evidence="1" type="ORF">J2S36_000371</name>
</gene>
<comment type="caution">
    <text evidence="1">The sequence shown here is derived from an EMBL/GenBank/DDBJ whole genome shotgun (WGS) entry which is preliminary data.</text>
</comment>
<dbReference type="Gene3D" id="3.75.10.10">
    <property type="entry name" value="L-arginine/glycine Amidinotransferase, Chain A"/>
    <property type="match status" value="1"/>
</dbReference>
<keyword evidence="2" id="KW-1185">Reference proteome</keyword>
<dbReference type="RefSeq" id="WP_309954949.1">
    <property type="nucleotide sequence ID" value="NZ_JAVDUJ010000001.1"/>
</dbReference>
<dbReference type="PANTHER" id="PTHR43224:SF1">
    <property type="entry name" value="AMIDINOTRANSFERASE"/>
    <property type="match status" value="1"/>
</dbReference>
<name>A0ABU1T0D8_9ACTO</name>
<dbReference type="SUPFAM" id="SSF55909">
    <property type="entry name" value="Pentein"/>
    <property type="match status" value="1"/>
</dbReference>
<proteinExistence type="predicted"/>
<accession>A0ABU1T0D8</accession>